<protein>
    <recommendedName>
        <fullName evidence="1">Chitin-binding type-2 domain-containing protein</fullName>
    </recommendedName>
</protein>
<keyword evidence="3" id="KW-1185">Reference proteome</keyword>
<dbReference type="PROSITE" id="PS50940">
    <property type="entry name" value="CHIT_BIND_II"/>
    <property type="match status" value="1"/>
</dbReference>
<dbReference type="InterPro" id="IPR002557">
    <property type="entry name" value="Chitin-bd_dom"/>
</dbReference>
<evidence type="ECO:0000259" key="1">
    <source>
        <dbReference type="PROSITE" id="PS50940"/>
    </source>
</evidence>
<organism evidence="2 3">
    <name type="scientific">Patella caerulea</name>
    <name type="common">Rayed Mediterranean limpet</name>
    <dbReference type="NCBI Taxonomy" id="87958"/>
    <lineage>
        <taxon>Eukaryota</taxon>
        <taxon>Metazoa</taxon>
        <taxon>Spiralia</taxon>
        <taxon>Lophotrochozoa</taxon>
        <taxon>Mollusca</taxon>
        <taxon>Gastropoda</taxon>
        <taxon>Patellogastropoda</taxon>
        <taxon>Patelloidea</taxon>
        <taxon>Patellidae</taxon>
        <taxon>Patella</taxon>
    </lineage>
</organism>
<dbReference type="GO" id="GO:0008061">
    <property type="term" value="F:chitin binding"/>
    <property type="evidence" value="ECO:0007669"/>
    <property type="project" value="InterPro"/>
</dbReference>
<evidence type="ECO:0000313" key="2">
    <source>
        <dbReference type="EMBL" id="KAK6172818.1"/>
    </source>
</evidence>
<reference evidence="2 3" key="1">
    <citation type="submission" date="2024-01" db="EMBL/GenBank/DDBJ databases">
        <title>The genome of the rayed Mediterranean limpet Patella caerulea (Linnaeus, 1758).</title>
        <authorList>
            <person name="Anh-Thu Weber A."/>
            <person name="Halstead-Nussloch G."/>
        </authorList>
    </citation>
    <scope>NUCLEOTIDE SEQUENCE [LARGE SCALE GENOMIC DNA]</scope>
    <source>
        <strain evidence="2">AATW-2023a</strain>
        <tissue evidence="2">Whole specimen</tissue>
    </source>
</reference>
<dbReference type="SMART" id="SM00494">
    <property type="entry name" value="ChtBD2"/>
    <property type="match status" value="2"/>
</dbReference>
<dbReference type="GO" id="GO:0005576">
    <property type="term" value="C:extracellular region"/>
    <property type="evidence" value="ECO:0007669"/>
    <property type="project" value="InterPro"/>
</dbReference>
<dbReference type="Gene3D" id="2.170.140.10">
    <property type="entry name" value="Chitin binding domain"/>
    <property type="match status" value="1"/>
</dbReference>
<feature type="domain" description="Chitin-binding type-2" evidence="1">
    <location>
        <begin position="116"/>
        <end position="187"/>
    </location>
</feature>
<proteinExistence type="predicted"/>
<dbReference type="InterPro" id="IPR036508">
    <property type="entry name" value="Chitin-bd_dom_sf"/>
</dbReference>
<gene>
    <name evidence="2" type="ORF">SNE40_016400</name>
</gene>
<dbReference type="EMBL" id="JAZGQO010000011">
    <property type="protein sequence ID" value="KAK6172818.1"/>
    <property type="molecule type" value="Genomic_DNA"/>
</dbReference>
<accession>A0AAN8JD28</accession>
<dbReference type="SUPFAM" id="SSF57625">
    <property type="entry name" value="Invertebrate chitin-binding proteins"/>
    <property type="match status" value="3"/>
</dbReference>
<name>A0AAN8JD28_PATCE</name>
<dbReference type="AlphaFoldDB" id="A0AAN8JD28"/>
<comment type="caution">
    <text evidence="2">The sequence shown here is derived from an EMBL/GenBank/DDBJ whole genome shotgun (WGS) entry which is preliminary data.</text>
</comment>
<evidence type="ECO:0000313" key="3">
    <source>
        <dbReference type="Proteomes" id="UP001347796"/>
    </source>
</evidence>
<dbReference type="Proteomes" id="UP001347796">
    <property type="component" value="Unassembled WGS sequence"/>
</dbReference>
<sequence length="298" mass="32982">MVELFASFETSHPAKALHQYSGVAIDGLPSIMKITGDSACRPLYVSYQATPLLIEKCNNLTGHFSTTSVSGEHPGSESVYCFVCRRNGNESNCTMTEFQLGNYKKSPCSDPWGNIPNPCTPKLASQTGVKLFHPHPVDVTKFIKCDDLGEMYVTQCPPGKEYNDEVSKCEKKGVIKLPDNLNRMCIDTLSPGTHFYAHPTNKHQYLECDLSGHAWVFDCPANHIWQQGGLSCIVDPLYTTNPCSSLAHTRGQNYFPLPNPKKYLSCDIHNNMSINECPSNTHFFDVLHKCVGDAGIIG</sequence>